<feature type="domain" description="TIR" evidence="2">
    <location>
        <begin position="21"/>
        <end position="144"/>
    </location>
</feature>
<keyword evidence="4" id="KW-1185">Reference proteome</keyword>
<dbReference type="SMART" id="SM00255">
    <property type="entry name" value="TIR"/>
    <property type="match status" value="1"/>
</dbReference>
<dbReference type="OrthoDB" id="6078042at2759"/>
<dbReference type="EMBL" id="CACTIH010009029">
    <property type="protein sequence ID" value="CAA3019733.1"/>
    <property type="molecule type" value="Genomic_DNA"/>
</dbReference>
<evidence type="ECO:0000259" key="2">
    <source>
        <dbReference type="PROSITE" id="PS50104"/>
    </source>
</evidence>
<dbReference type="GO" id="GO:0007165">
    <property type="term" value="P:signal transduction"/>
    <property type="evidence" value="ECO:0007669"/>
    <property type="project" value="InterPro"/>
</dbReference>
<dbReference type="PANTHER" id="PTHR32009">
    <property type="entry name" value="TMV RESISTANCE PROTEIN N-LIKE"/>
    <property type="match status" value="1"/>
</dbReference>
<reference evidence="3 4" key="1">
    <citation type="submission" date="2019-12" db="EMBL/GenBank/DDBJ databases">
        <authorList>
            <person name="Alioto T."/>
            <person name="Alioto T."/>
            <person name="Gomez Garrido J."/>
        </authorList>
    </citation>
    <scope>NUCLEOTIDE SEQUENCE [LARGE SCALE GENOMIC DNA]</scope>
</reference>
<evidence type="ECO:0000313" key="4">
    <source>
        <dbReference type="Proteomes" id="UP000594638"/>
    </source>
</evidence>
<proteinExistence type="predicted"/>
<name>A0A8S0ULD5_OLEEU</name>
<comment type="caution">
    <text evidence="3">The sequence shown here is derived from an EMBL/GenBank/DDBJ whole genome shotgun (WGS) entry which is preliminary data.</text>
</comment>
<evidence type="ECO:0000313" key="3">
    <source>
        <dbReference type="EMBL" id="CAA3019733.1"/>
    </source>
</evidence>
<dbReference type="InterPro" id="IPR035897">
    <property type="entry name" value="Toll_tir_struct_dom_sf"/>
</dbReference>
<evidence type="ECO:0000256" key="1">
    <source>
        <dbReference type="ARBA" id="ARBA00023027"/>
    </source>
</evidence>
<accession>A0A8S0ULD5</accession>
<dbReference type="InterPro" id="IPR000157">
    <property type="entry name" value="TIR_dom"/>
</dbReference>
<protein>
    <submittedName>
        <fullName evidence="3">TMV resistance N-like</fullName>
    </submittedName>
</protein>
<dbReference type="Proteomes" id="UP000594638">
    <property type="component" value="Unassembled WGS sequence"/>
</dbReference>
<dbReference type="PROSITE" id="PS50104">
    <property type="entry name" value="TIR"/>
    <property type="match status" value="1"/>
</dbReference>
<gene>
    <name evidence="3" type="ORF">OLEA9_A078525</name>
</gene>
<dbReference type="SUPFAM" id="SSF52200">
    <property type="entry name" value="Toll/Interleukin receptor TIR domain"/>
    <property type="match status" value="1"/>
</dbReference>
<dbReference type="AlphaFoldDB" id="A0A8S0ULD5"/>
<keyword evidence="1" id="KW-0520">NAD</keyword>
<dbReference type="Gene3D" id="3.40.50.10140">
    <property type="entry name" value="Toll/interleukin-1 receptor homology (TIR) domain"/>
    <property type="match status" value="1"/>
</dbReference>
<dbReference type="PANTHER" id="PTHR32009:SF131">
    <property type="entry name" value="OS07G0566800 PROTEIN"/>
    <property type="match status" value="1"/>
</dbReference>
<organism evidence="3 4">
    <name type="scientific">Olea europaea subsp. europaea</name>
    <dbReference type="NCBI Taxonomy" id="158383"/>
    <lineage>
        <taxon>Eukaryota</taxon>
        <taxon>Viridiplantae</taxon>
        <taxon>Streptophyta</taxon>
        <taxon>Embryophyta</taxon>
        <taxon>Tracheophyta</taxon>
        <taxon>Spermatophyta</taxon>
        <taxon>Magnoliopsida</taxon>
        <taxon>eudicotyledons</taxon>
        <taxon>Gunneridae</taxon>
        <taxon>Pentapetalae</taxon>
        <taxon>asterids</taxon>
        <taxon>lamiids</taxon>
        <taxon>Lamiales</taxon>
        <taxon>Oleaceae</taxon>
        <taxon>Oleeae</taxon>
        <taxon>Olea</taxon>
    </lineage>
</organism>
<sequence>MKLLQLQIRNLNSRKHRVIRTPFDVFINYGGKDTRRTIASLLFDHLYRLNFRPFLDDKSMKPGDKLFDKIDNAIKWCKIGVPIFSPRCCESYFCLHELALILESKKKMIPIFCDVKPSELHVLNNGRIPLEEVEKFNLALEEDVVTNAAKIVVESLIEEEQMLYHNPQIAF</sequence>
<dbReference type="Gramene" id="OE9A078525T1">
    <property type="protein sequence ID" value="OE9A078525C1"/>
    <property type="gene ID" value="OE9A078525"/>
</dbReference>
<dbReference type="Pfam" id="PF01582">
    <property type="entry name" value="TIR"/>
    <property type="match status" value="1"/>
</dbReference>